<gene>
    <name evidence="1" type="ORF">METZ01_LOCUS318418</name>
</gene>
<feature type="non-terminal residue" evidence="1">
    <location>
        <position position="362"/>
    </location>
</feature>
<accession>A0A382NWM2</accession>
<evidence type="ECO:0000313" key="1">
    <source>
        <dbReference type="EMBL" id="SVC65564.1"/>
    </source>
</evidence>
<organism evidence="1">
    <name type="scientific">marine metagenome</name>
    <dbReference type="NCBI Taxonomy" id="408172"/>
    <lineage>
        <taxon>unclassified sequences</taxon>
        <taxon>metagenomes</taxon>
        <taxon>ecological metagenomes</taxon>
    </lineage>
</organism>
<name>A0A382NWM2_9ZZZZ</name>
<protein>
    <submittedName>
        <fullName evidence="1">Uncharacterized protein</fullName>
    </submittedName>
</protein>
<proteinExistence type="predicted"/>
<feature type="non-terminal residue" evidence="1">
    <location>
        <position position="1"/>
    </location>
</feature>
<dbReference type="PANTHER" id="PTHR40940:SF2">
    <property type="entry name" value="BATD"/>
    <property type="match status" value="1"/>
</dbReference>
<dbReference type="PANTHER" id="PTHR40940">
    <property type="entry name" value="PROTEIN BATD-RELATED"/>
    <property type="match status" value="1"/>
</dbReference>
<dbReference type="AlphaFoldDB" id="A0A382NWM2"/>
<dbReference type="Pfam" id="PF13584">
    <property type="entry name" value="BatD"/>
    <property type="match status" value="2"/>
</dbReference>
<reference evidence="1" key="1">
    <citation type="submission" date="2018-05" db="EMBL/GenBank/DDBJ databases">
        <authorList>
            <person name="Lanie J.A."/>
            <person name="Ng W.-L."/>
            <person name="Kazmierczak K.M."/>
            <person name="Andrzejewski T.M."/>
            <person name="Davidsen T.M."/>
            <person name="Wayne K.J."/>
            <person name="Tettelin H."/>
            <person name="Glass J.I."/>
            <person name="Rusch D."/>
            <person name="Podicherti R."/>
            <person name="Tsui H.-C.T."/>
            <person name="Winkler M.E."/>
        </authorList>
    </citation>
    <scope>NUCLEOTIDE SEQUENCE</scope>
</reference>
<dbReference type="InterPro" id="IPR025738">
    <property type="entry name" value="BatD"/>
</dbReference>
<sequence length="362" mass="40608">SKPELAPLPDFQVRSSGAQSSTQIFNSDMRTSITHKYLLIPKNIGQFVIEPAVLNLSGTIYKSNSITVAVRKPEPKKANRDKNVFTETSISKMDPFVNEQLVYTFKLFRRVEARNLNLNMPYDESLFRKEDMGKAKRYSQIINGISYDVEEVSMALFPLKIGKAMIPPSMLELDLIFRTQGNRQGDPFARFFSDPFFGGSTQSVHKILTTKQIDLNIRPLPDEGKPYEFKNLIGRFSISAELGKTSLELGDTTTLTVSVSGTGNILDVTLASDDLQGEFKVYPDQPTFKQTIHGNQIGGEKIFKFALVPYSAGDKTIPPISLSYFDPEKNKYSTISTRQTHLTVKPGIKDDKLNLVQPKFES</sequence>
<dbReference type="EMBL" id="UINC01103296">
    <property type="protein sequence ID" value="SVC65564.1"/>
    <property type="molecule type" value="Genomic_DNA"/>
</dbReference>